<dbReference type="Gene3D" id="1.20.1280.50">
    <property type="match status" value="1"/>
</dbReference>
<feature type="region of interest" description="Disordered" evidence="1">
    <location>
        <begin position="27"/>
        <end position="62"/>
    </location>
</feature>
<reference evidence="2" key="1">
    <citation type="submission" date="2019-10" db="EMBL/GenBank/DDBJ databases">
        <authorList>
            <consortium name="DOE Joint Genome Institute"/>
            <person name="Kuo A."/>
            <person name="Miyauchi S."/>
            <person name="Kiss E."/>
            <person name="Drula E."/>
            <person name="Kohler A."/>
            <person name="Sanchez-Garcia M."/>
            <person name="Andreopoulos B."/>
            <person name="Barry K.W."/>
            <person name="Bonito G."/>
            <person name="Buee M."/>
            <person name="Carver A."/>
            <person name="Chen C."/>
            <person name="Cichocki N."/>
            <person name="Clum A."/>
            <person name="Culley D."/>
            <person name="Crous P.W."/>
            <person name="Fauchery L."/>
            <person name="Girlanda M."/>
            <person name="Hayes R."/>
            <person name="Keri Z."/>
            <person name="LaButti K."/>
            <person name="Lipzen A."/>
            <person name="Lombard V."/>
            <person name="Magnuson J."/>
            <person name="Maillard F."/>
            <person name="Morin E."/>
            <person name="Murat C."/>
            <person name="Nolan M."/>
            <person name="Ohm R."/>
            <person name="Pangilinan J."/>
            <person name="Pereira M."/>
            <person name="Perotto S."/>
            <person name="Peter M."/>
            <person name="Riley R."/>
            <person name="Sitrit Y."/>
            <person name="Stielow B."/>
            <person name="Szollosi G."/>
            <person name="Zifcakova L."/>
            <person name="Stursova M."/>
            <person name="Spatafora J.W."/>
            <person name="Tedersoo L."/>
            <person name="Vaario L.-M."/>
            <person name="Yamada A."/>
            <person name="Yan M."/>
            <person name="Wang P."/>
            <person name="Xu J."/>
            <person name="Bruns T."/>
            <person name="Baldrian P."/>
            <person name="Vilgalys R."/>
            <person name="Henrissat B."/>
            <person name="Grigoriev I.V."/>
            <person name="Hibbett D."/>
            <person name="Nagy L.G."/>
            <person name="Martin F.M."/>
        </authorList>
    </citation>
    <scope>NUCLEOTIDE SEQUENCE</scope>
    <source>
        <strain evidence="2">Prilba</strain>
    </source>
</reference>
<gene>
    <name evidence="2" type="ORF">DFH94DRAFT_179830</name>
</gene>
<organism evidence="2 3">
    <name type="scientific">Russula ochroleuca</name>
    <dbReference type="NCBI Taxonomy" id="152965"/>
    <lineage>
        <taxon>Eukaryota</taxon>
        <taxon>Fungi</taxon>
        <taxon>Dikarya</taxon>
        <taxon>Basidiomycota</taxon>
        <taxon>Agaricomycotina</taxon>
        <taxon>Agaricomycetes</taxon>
        <taxon>Russulales</taxon>
        <taxon>Russulaceae</taxon>
        <taxon>Russula</taxon>
    </lineage>
</organism>
<evidence type="ECO:0008006" key="4">
    <source>
        <dbReference type="Google" id="ProtNLM"/>
    </source>
</evidence>
<evidence type="ECO:0000313" key="3">
    <source>
        <dbReference type="Proteomes" id="UP000759537"/>
    </source>
</evidence>
<reference evidence="2" key="2">
    <citation type="journal article" date="2020" name="Nat. Commun.">
        <title>Large-scale genome sequencing of mycorrhizal fungi provides insights into the early evolution of symbiotic traits.</title>
        <authorList>
            <person name="Miyauchi S."/>
            <person name="Kiss E."/>
            <person name="Kuo A."/>
            <person name="Drula E."/>
            <person name="Kohler A."/>
            <person name="Sanchez-Garcia M."/>
            <person name="Morin E."/>
            <person name="Andreopoulos B."/>
            <person name="Barry K.W."/>
            <person name="Bonito G."/>
            <person name="Buee M."/>
            <person name="Carver A."/>
            <person name="Chen C."/>
            <person name="Cichocki N."/>
            <person name="Clum A."/>
            <person name="Culley D."/>
            <person name="Crous P.W."/>
            <person name="Fauchery L."/>
            <person name="Girlanda M."/>
            <person name="Hayes R.D."/>
            <person name="Keri Z."/>
            <person name="LaButti K."/>
            <person name="Lipzen A."/>
            <person name="Lombard V."/>
            <person name="Magnuson J."/>
            <person name="Maillard F."/>
            <person name="Murat C."/>
            <person name="Nolan M."/>
            <person name="Ohm R.A."/>
            <person name="Pangilinan J."/>
            <person name="Pereira M.F."/>
            <person name="Perotto S."/>
            <person name="Peter M."/>
            <person name="Pfister S."/>
            <person name="Riley R."/>
            <person name="Sitrit Y."/>
            <person name="Stielow J.B."/>
            <person name="Szollosi G."/>
            <person name="Zifcakova L."/>
            <person name="Stursova M."/>
            <person name="Spatafora J.W."/>
            <person name="Tedersoo L."/>
            <person name="Vaario L.M."/>
            <person name="Yamada A."/>
            <person name="Yan M."/>
            <person name="Wang P."/>
            <person name="Xu J."/>
            <person name="Bruns T."/>
            <person name="Baldrian P."/>
            <person name="Vilgalys R."/>
            <person name="Dunand C."/>
            <person name="Henrissat B."/>
            <person name="Grigoriev I.V."/>
            <person name="Hibbett D."/>
            <person name="Nagy L.G."/>
            <person name="Martin F.M."/>
        </authorList>
    </citation>
    <scope>NUCLEOTIDE SEQUENCE</scope>
    <source>
        <strain evidence="2">Prilba</strain>
    </source>
</reference>
<accession>A0A9P5N4V1</accession>
<dbReference type="OrthoDB" id="3219396at2759"/>
<protein>
    <recommendedName>
        <fullName evidence="4">F-box domain-containing protein</fullName>
    </recommendedName>
</protein>
<dbReference type="Proteomes" id="UP000759537">
    <property type="component" value="Unassembled WGS sequence"/>
</dbReference>
<sequence length="564" mass="64206">AQALNELSAVCQAKLIHFIDQLTKFQKKQPRSRLQQQVNDRPMDRPPPCPTRPEPSIDSHPEGSESLMAECHACRWSGQKLTEPCRCQVSSIDMLPDDVLLEIFDFCLDEDASEKKDIEAWQSLVHVCRRWRSVVFGSPRRLNLRLVCEPRTPRDTLDVWPPLLLVFRCGLRVADSDVDGITAMLELRDRLCQIKIYDVDLPLQIVWRALQEPFPELTEMVFHWCFLLATPLPDSFLGGSAPRLRKFRLGGIPFPGLPKLLLFTTHLVDLQLYYISDSGNFSPEAFFTALSTLTSLRFLILKFRKSLSPRSRPSQASRRPPPTRSLLSVLNTLRFEGVSEYLDDLVARIDAPRLNNFKITFFNQSVLDTPQLTQFISRTPTLEALEKAYVAFQFHSAAVKFSSRTSGYGEFTVEILCKDLNWQVSSLKRFCTSNLPVSTSEDLYIYGEDLYPEWEDESDDGEDIQWLELLRPFAAVENLYLSEDAARHIGPALQELVGGSTSGTEVLPIVQNIFLGGFQPWGPVPESIEEFIDARQLSDQFITVSSIPLSERDSVQDWLNELDD</sequence>
<feature type="non-terminal residue" evidence="2">
    <location>
        <position position="564"/>
    </location>
</feature>
<evidence type="ECO:0000256" key="1">
    <source>
        <dbReference type="SAM" id="MobiDB-lite"/>
    </source>
</evidence>
<evidence type="ECO:0000313" key="2">
    <source>
        <dbReference type="EMBL" id="KAF8486309.1"/>
    </source>
</evidence>
<dbReference type="SUPFAM" id="SSF52047">
    <property type="entry name" value="RNI-like"/>
    <property type="match status" value="1"/>
</dbReference>
<keyword evidence="3" id="KW-1185">Reference proteome</keyword>
<dbReference type="AlphaFoldDB" id="A0A9P5N4V1"/>
<dbReference type="EMBL" id="WHVB01000002">
    <property type="protein sequence ID" value="KAF8486309.1"/>
    <property type="molecule type" value="Genomic_DNA"/>
</dbReference>
<proteinExistence type="predicted"/>
<comment type="caution">
    <text evidence="2">The sequence shown here is derived from an EMBL/GenBank/DDBJ whole genome shotgun (WGS) entry which is preliminary data.</text>
</comment>
<name>A0A9P5N4V1_9AGAM</name>